<dbReference type="PANTHER" id="PTHR35936">
    <property type="entry name" value="MEMBRANE-BOUND LYTIC MUREIN TRANSGLYCOSYLASE F"/>
    <property type="match status" value="1"/>
</dbReference>
<dbReference type="PANTHER" id="PTHR35936:SF19">
    <property type="entry name" value="AMINO-ACID-BINDING PROTEIN YXEM-RELATED"/>
    <property type="match status" value="1"/>
</dbReference>
<dbReference type="InterPro" id="IPR001638">
    <property type="entry name" value="Solute-binding_3/MltF_N"/>
</dbReference>
<keyword evidence="2" id="KW-0472">Membrane</keyword>
<accession>A0A949U5B7</accession>
<dbReference type="AlphaFoldDB" id="A0A949U5B7"/>
<protein>
    <submittedName>
        <fullName evidence="4">Transporter substrate-binding domain-containing protein</fullName>
    </submittedName>
</protein>
<reference evidence="4" key="1">
    <citation type="submission" date="2020-12" db="EMBL/GenBank/DDBJ databases">
        <title>Clostridium thailandense sp. nov., a novel acetogenic bacterium isolated from peat land soil in Thailand.</title>
        <authorList>
            <person name="Chaikitkaew S."/>
            <person name="Birkeland N.K."/>
        </authorList>
    </citation>
    <scope>NUCLEOTIDE SEQUENCE</scope>
    <source>
        <strain evidence="4">PL3</strain>
    </source>
</reference>
<dbReference type="NCBIfam" id="TIGR00254">
    <property type="entry name" value="GGDEF"/>
    <property type="match status" value="1"/>
</dbReference>
<comment type="caution">
    <text evidence="4">The sequence shown here is derived from an EMBL/GenBank/DDBJ whole genome shotgun (WGS) entry which is preliminary data.</text>
</comment>
<evidence type="ECO:0000313" key="4">
    <source>
        <dbReference type="EMBL" id="MBV7276734.1"/>
    </source>
</evidence>
<organism evidence="4 5">
    <name type="scientific">Clostridium thailandense</name>
    <dbReference type="NCBI Taxonomy" id="2794346"/>
    <lineage>
        <taxon>Bacteria</taxon>
        <taxon>Bacillati</taxon>
        <taxon>Bacillota</taxon>
        <taxon>Clostridia</taxon>
        <taxon>Eubacteriales</taxon>
        <taxon>Clostridiaceae</taxon>
        <taxon>Clostridium</taxon>
    </lineage>
</organism>
<dbReference type="InterPro" id="IPR000160">
    <property type="entry name" value="GGDEF_dom"/>
</dbReference>
<feature type="domain" description="GGDEF" evidence="3">
    <location>
        <begin position="584"/>
        <end position="711"/>
    </location>
</feature>
<dbReference type="Pfam" id="PF00990">
    <property type="entry name" value="GGDEF"/>
    <property type="match status" value="1"/>
</dbReference>
<dbReference type="CDD" id="cd01949">
    <property type="entry name" value="GGDEF"/>
    <property type="match status" value="1"/>
</dbReference>
<name>A0A949U5B7_9CLOT</name>
<proteinExistence type="predicted"/>
<evidence type="ECO:0000256" key="2">
    <source>
        <dbReference type="SAM" id="Phobius"/>
    </source>
</evidence>
<keyword evidence="2" id="KW-1133">Transmembrane helix</keyword>
<keyword evidence="2" id="KW-0812">Transmembrane</keyword>
<sequence length="711" mass="83014">MNCVLKVLIFLITFNLFIPYGTLARVKAGIHIELTKEEEDWLYKNRNRIFTLGINPDSGKEYFIYEGQEKGYLIPLVKILEEDLGLKIKIEASKSWDENYLGLQKDNIDILFGANETNERKKTMTFTRPITQNPYLVVSKKDNNITTIGDIDKKNVGFMKSDIVTNILENTYKNVKYNKKFYISNKDGINALNNNEIDAFITVGVAGVYDYVYRFPDQYYYFKLNSIVSDETLSTRKDDRILAEILDKEIAYLSKNKLSNLIDDSEVEYNVKIMNLTPNEIQWLKNDGKAVMGVTKDFLPFDYYENGQYKGISGEIINEISKKTGIKFTYNYEDFDTLYDKLKKGKIDILNIAKTDERLKYVLYLQPYDKERDIIIGRKDSEDIKDIFELEGKRVAVVKGYWHYEYLKKNLANVDIIDTKDIEESLMLVHKGKADYLIENPSVVRYYIEELMLYDLVEEGRTSADSYLYYGVTKGKPELASIINKVMPLIDKDKLEKIGYEEVPHVNNKQYYKKLISIIVVLIILLILIILYVIRLIKDLIKKKTELELIKQREQILYIDTLTEVYNRNYFSSKIKNTLDEKTYPQTIIVADLNNLKPTNDKYGHHIGDELLKGFTSILKEVCPEESLIFRFGGDEFHIILEKTNEKQAEELIGVIKEFLEQKSIIIDENTVLKISAAFGYATRYFKEQSFEELIKIADKKMYVNKNRYKE</sequence>
<dbReference type="SMART" id="SM00062">
    <property type="entry name" value="PBPb"/>
    <property type="match status" value="2"/>
</dbReference>
<dbReference type="SMART" id="SM00267">
    <property type="entry name" value="GGDEF"/>
    <property type="match status" value="1"/>
</dbReference>
<feature type="transmembrane region" description="Helical" evidence="2">
    <location>
        <begin position="515"/>
        <end position="534"/>
    </location>
</feature>
<dbReference type="Proteomes" id="UP000694308">
    <property type="component" value="Unassembled WGS sequence"/>
</dbReference>
<dbReference type="RefSeq" id="WP_218323814.1">
    <property type="nucleotide sequence ID" value="NZ_JAEEGC010000202.1"/>
</dbReference>
<keyword evidence="1" id="KW-0732">Signal</keyword>
<evidence type="ECO:0000259" key="3">
    <source>
        <dbReference type="PROSITE" id="PS50887"/>
    </source>
</evidence>
<dbReference type="CDD" id="cd01007">
    <property type="entry name" value="PBP2_BvgS_HisK_like"/>
    <property type="match status" value="1"/>
</dbReference>
<dbReference type="Pfam" id="PF00497">
    <property type="entry name" value="SBP_bac_3"/>
    <property type="match status" value="2"/>
</dbReference>
<evidence type="ECO:0000256" key="1">
    <source>
        <dbReference type="ARBA" id="ARBA00022729"/>
    </source>
</evidence>
<keyword evidence="5" id="KW-1185">Reference proteome</keyword>
<dbReference type="PROSITE" id="PS50887">
    <property type="entry name" value="GGDEF"/>
    <property type="match status" value="1"/>
</dbReference>
<gene>
    <name evidence="4" type="ORF">I6U48_28070</name>
</gene>
<evidence type="ECO:0000313" key="5">
    <source>
        <dbReference type="Proteomes" id="UP000694308"/>
    </source>
</evidence>
<dbReference type="EMBL" id="JAEEGC010000202">
    <property type="protein sequence ID" value="MBV7276734.1"/>
    <property type="molecule type" value="Genomic_DNA"/>
</dbReference>